<dbReference type="SUPFAM" id="SSF55469">
    <property type="entry name" value="FMN-dependent nitroreductase-like"/>
    <property type="match status" value="1"/>
</dbReference>
<evidence type="ECO:0000259" key="8">
    <source>
        <dbReference type="Pfam" id="PF00881"/>
    </source>
</evidence>
<evidence type="ECO:0000256" key="1">
    <source>
        <dbReference type="ARBA" id="ARBA00001917"/>
    </source>
</evidence>
<comment type="caution">
    <text evidence="9">The sequence shown here is derived from an EMBL/GenBank/DDBJ whole genome shotgun (WGS) entry which is preliminary data.</text>
</comment>
<keyword evidence="6" id="KW-0560">Oxidoreductase</keyword>
<keyword evidence="10" id="KW-1185">Reference proteome</keyword>
<reference evidence="9 10" key="1">
    <citation type="submission" date="2016-10" db="EMBL/GenBank/DDBJ databases">
        <title>Paenibacillus species isolates.</title>
        <authorList>
            <person name="Beno S.M."/>
        </authorList>
    </citation>
    <scope>NUCLEOTIDE SEQUENCE [LARGE SCALE GENOMIC DNA]</scope>
    <source>
        <strain evidence="9 10">FSL H7-0744</strain>
    </source>
</reference>
<evidence type="ECO:0000256" key="2">
    <source>
        <dbReference type="ARBA" id="ARBA00007118"/>
    </source>
</evidence>
<protein>
    <submittedName>
        <fullName evidence="9">NAD(P)H-dependent oxidoreductase</fullName>
    </submittedName>
</protein>
<dbReference type="InterPro" id="IPR000415">
    <property type="entry name" value="Nitroreductase-like"/>
</dbReference>
<accession>A0ABX3H2R9</accession>
<keyword evidence="7" id="KW-0520">NAD</keyword>
<dbReference type="Gene3D" id="3.40.109.10">
    <property type="entry name" value="NADH Oxidase"/>
    <property type="match status" value="1"/>
</dbReference>
<evidence type="ECO:0000256" key="3">
    <source>
        <dbReference type="ARBA" id="ARBA00022630"/>
    </source>
</evidence>
<dbReference type="Proteomes" id="UP000187412">
    <property type="component" value="Unassembled WGS sequence"/>
</dbReference>
<evidence type="ECO:0000256" key="4">
    <source>
        <dbReference type="ARBA" id="ARBA00022643"/>
    </source>
</evidence>
<comment type="similarity">
    <text evidence="2">Belongs to the nitroreductase family.</text>
</comment>
<dbReference type="InterPro" id="IPR033878">
    <property type="entry name" value="NfsB-like"/>
</dbReference>
<dbReference type="InterPro" id="IPR050627">
    <property type="entry name" value="Nitroreductase/BluB"/>
</dbReference>
<keyword evidence="4" id="KW-0288">FMN</keyword>
<dbReference type="Pfam" id="PF00881">
    <property type="entry name" value="Nitroreductase"/>
    <property type="match status" value="1"/>
</dbReference>
<comment type="cofactor">
    <cofactor evidence="1">
        <name>FMN</name>
        <dbReference type="ChEBI" id="CHEBI:58210"/>
    </cofactor>
</comment>
<feature type="domain" description="Nitroreductase" evidence="8">
    <location>
        <begin position="19"/>
        <end position="206"/>
    </location>
</feature>
<dbReference type="CDD" id="cd02149">
    <property type="entry name" value="NfsB-like"/>
    <property type="match status" value="1"/>
</dbReference>
<proteinExistence type="inferred from homology"/>
<sequence>MEASATAAAKHEILSAFEFRHATKVFDSSRKISEDDFQFILETGRLSPSSFGFEPWRFVVVQNPEIREKLRPFAWGAQGQLPTASHFVLILSRQPGDMAAGSDHIRHMMEQVQNLPPEAAEGKQQTYDSFLKVDFGLKDNERAMFEWGARQTYLALGNMMTAAAMIGIDSCPIEGFDKAKLEEVLAAEGIMDPEHFGISCMVAFGYRVNEPRGKTRQTAGQVIQWV</sequence>
<dbReference type="PANTHER" id="PTHR23026:SF125">
    <property type="entry name" value="OXYGEN-INSENSITIVE NAD(P)H NITROREDUCTASE"/>
    <property type="match status" value="1"/>
</dbReference>
<dbReference type="PANTHER" id="PTHR23026">
    <property type="entry name" value="NADPH NITROREDUCTASE"/>
    <property type="match status" value="1"/>
</dbReference>
<keyword evidence="5" id="KW-0521">NADP</keyword>
<evidence type="ECO:0000256" key="7">
    <source>
        <dbReference type="ARBA" id="ARBA00023027"/>
    </source>
</evidence>
<dbReference type="InterPro" id="IPR029479">
    <property type="entry name" value="Nitroreductase"/>
</dbReference>
<name>A0ABX3H2R9_PAEBO</name>
<dbReference type="RefSeq" id="WP_038590067.1">
    <property type="nucleotide sequence ID" value="NZ_MPTB01000034.1"/>
</dbReference>
<dbReference type="EMBL" id="MPTB01000034">
    <property type="protein sequence ID" value="OMD43813.1"/>
    <property type="molecule type" value="Genomic_DNA"/>
</dbReference>
<keyword evidence="3" id="KW-0285">Flavoprotein</keyword>
<evidence type="ECO:0000313" key="10">
    <source>
        <dbReference type="Proteomes" id="UP000187412"/>
    </source>
</evidence>
<evidence type="ECO:0000313" key="9">
    <source>
        <dbReference type="EMBL" id="OMD43813.1"/>
    </source>
</evidence>
<gene>
    <name evidence="9" type="ORF">BSK56_23680</name>
</gene>
<organism evidence="9 10">
    <name type="scientific">Paenibacillus borealis</name>
    <dbReference type="NCBI Taxonomy" id="160799"/>
    <lineage>
        <taxon>Bacteria</taxon>
        <taxon>Bacillati</taxon>
        <taxon>Bacillota</taxon>
        <taxon>Bacilli</taxon>
        <taxon>Bacillales</taxon>
        <taxon>Paenibacillaceae</taxon>
        <taxon>Paenibacillus</taxon>
    </lineage>
</organism>
<evidence type="ECO:0000256" key="5">
    <source>
        <dbReference type="ARBA" id="ARBA00022857"/>
    </source>
</evidence>
<evidence type="ECO:0000256" key="6">
    <source>
        <dbReference type="ARBA" id="ARBA00023002"/>
    </source>
</evidence>